<gene>
    <name evidence="9" type="ORF">RUM44_004205</name>
</gene>
<feature type="DNA-binding region" description="Homeobox" evidence="5">
    <location>
        <begin position="200"/>
        <end position="259"/>
    </location>
</feature>
<organism evidence="9 10">
    <name type="scientific">Polyplax serrata</name>
    <name type="common">Common mouse louse</name>
    <dbReference type="NCBI Taxonomy" id="468196"/>
    <lineage>
        <taxon>Eukaryota</taxon>
        <taxon>Metazoa</taxon>
        <taxon>Ecdysozoa</taxon>
        <taxon>Arthropoda</taxon>
        <taxon>Hexapoda</taxon>
        <taxon>Insecta</taxon>
        <taxon>Pterygota</taxon>
        <taxon>Neoptera</taxon>
        <taxon>Paraneoptera</taxon>
        <taxon>Psocodea</taxon>
        <taxon>Troctomorpha</taxon>
        <taxon>Phthiraptera</taxon>
        <taxon>Anoplura</taxon>
        <taxon>Polyplacidae</taxon>
        <taxon>Polyplax</taxon>
    </lineage>
</organism>
<accession>A0ABR1B2K8</accession>
<dbReference type="PANTHER" id="PTHR24340">
    <property type="entry name" value="HOMEOBOX PROTEIN NKX"/>
    <property type="match status" value="1"/>
</dbReference>
<comment type="subcellular location">
    <subcellularLocation>
        <location evidence="1 5 6">Nucleus</location>
    </subcellularLocation>
</comment>
<evidence type="ECO:0000256" key="1">
    <source>
        <dbReference type="ARBA" id="ARBA00004123"/>
    </source>
</evidence>
<dbReference type="InterPro" id="IPR001356">
    <property type="entry name" value="HD"/>
</dbReference>
<dbReference type="Pfam" id="PF00046">
    <property type="entry name" value="Homeodomain"/>
    <property type="match status" value="1"/>
</dbReference>
<protein>
    <recommendedName>
        <fullName evidence="8">Homeobox domain-containing protein</fullName>
    </recommendedName>
</protein>
<dbReference type="InterPro" id="IPR050394">
    <property type="entry name" value="Homeobox_NK-like"/>
</dbReference>
<feature type="compositionally biased region" description="Polar residues" evidence="7">
    <location>
        <begin position="104"/>
        <end position="119"/>
    </location>
</feature>
<evidence type="ECO:0000256" key="4">
    <source>
        <dbReference type="ARBA" id="ARBA00023242"/>
    </source>
</evidence>
<evidence type="ECO:0000313" key="9">
    <source>
        <dbReference type="EMBL" id="KAK6633598.1"/>
    </source>
</evidence>
<dbReference type="PROSITE" id="PS00027">
    <property type="entry name" value="HOMEOBOX_1"/>
    <property type="match status" value="1"/>
</dbReference>
<keyword evidence="4 5" id="KW-0539">Nucleus</keyword>
<dbReference type="Gene3D" id="1.10.10.60">
    <property type="entry name" value="Homeodomain-like"/>
    <property type="match status" value="1"/>
</dbReference>
<dbReference type="EMBL" id="JAWJWF010000004">
    <property type="protein sequence ID" value="KAK6633598.1"/>
    <property type="molecule type" value="Genomic_DNA"/>
</dbReference>
<dbReference type="Proteomes" id="UP001359485">
    <property type="component" value="Unassembled WGS sequence"/>
</dbReference>
<keyword evidence="2 5" id="KW-0238">DNA-binding</keyword>
<dbReference type="InterPro" id="IPR020479">
    <property type="entry name" value="HD_metazoa"/>
</dbReference>
<evidence type="ECO:0000256" key="6">
    <source>
        <dbReference type="RuleBase" id="RU000682"/>
    </source>
</evidence>
<name>A0ABR1B2K8_POLSC</name>
<evidence type="ECO:0000313" key="10">
    <source>
        <dbReference type="Proteomes" id="UP001359485"/>
    </source>
</evidence>
<feature type="region of interest" description="Disordered" evidence="7">
    <location>
        <begin position="103"/>
        <end position="181"/>
    </location>
</feature>
<evidence type="ECO:0000256" key="3">
    <source>
        <dbReference type="ARBA" id="ARBA00023155"/>
    </source>
</evidence>
<dbReference type="InterPro" id="IPR009057">
    <property type="entry name" value="Homeodomain-like_sf"/>
</dbReference>
<keyword evidence="3 5" id="KW-0371">Homeobox</keyword>
<feature type="domain" description="Homeobox" evidence="8">
    <location>
        <begin position="198"/>
        <end position="258"/>
    </location>
</feature>
<dbReference type="PANTHER" id="PTHR24340:SF82">
    <property type="entry name" value="HOMEOBOX PROTEIN VND"/>
    <property type="match status" value="1"/>
</dbReference>
<evidence type="ECO:0000256" key="7">
    <source>
        <dbReference type="SAM" id="MobiDB-lite"/>
    </source>
</evidence>
<sequence>MPVGVSRSSGFQICDILDLNDQAKTAHSDSEPAHNPFQTVLPGAGGGHPPEFNHHIAVSLAAQQAHLAAGLYSAHSLANPHEALHAHAHWTRQEPHRHDVPIEQQVSPDSTSPSSQTHLRGSDHHDDISIDSYRGYPSPGNYKGASPDGNRARSPGVGGPDTTDNISNQQEMEEEEEGHEQLTAEVAMESPGGQIAGHKKRKRRVLFSKAQTYELERRFRQQKYLSAPEREHLASIIRLTPTQVKIWFQNHRYKTKRAQQEKGIHDSRGASVGTMPSPRRVAVPVLVRDGKPCGPKPTPSTYFDLNRDKPHGVPLSLPSYAHPALMQPPRSWWPLA</sequence>
<dbReference type="SMART" id="SM00389">
    <property type="entry name" value="HOX"/>
    <property type="match status" value="1"/>
</dbReference>
<dbReference type="InterPro" id="IPR017970">
    <property type="entry name" value="Homeobox_CS"/>
</dbReference>
<dbReference type="SUPFAM" id="SSF46689">
    <property type="entry name" value="Homeodomain-like"/>
    <property type="match status" value="1"/>
</dbReference>
<dbReference type="PRINTS" id="PR00024">
    <property type="entry name" value="HOMEOBOX"/>
</dbReference>
<dbReference type="CDD" id="cd00086">
    <property type="entry name" value="homeodomain"/>
    <property type="match status" value="1"/>
</dbReference>
<keyword evidence="10" id="KW-1185">Reference proteome</keyword>
<reference evidence="9 10" key="1">
    <citation type="submission" date="2023-09" db="EMBL/GenBank/DDBJ databases">
        <title>Genomes of two closely related lineages of the louse Polyplax serrata with different host specificities.</title>
        <authorList>
            <person name="Martinu J."/>
            <person name="Tarabai H."/>
            <person name="Stefka J."/>
            <person name="Hypsa V."/>
        </authorList>
    </citation>
    <scope>NUCLEOTIDE SEQUENCE [LARGE SCALE GENOMIC DNA]</scope>
    <source>
        <strain evidence="9">98ZLc_SE</strain>
    </source>
</reference>
<dbReference type="PROSITE" id="PS50071">
    <property type="entry name" value="HOMEOBOX_2"/>
    <property type="match status" value="1"/>
</dbReference>
<evidence type="ECO:0000256" key="2">
    <source>
        <dbReference type="ARBA" id="ARBA00023125"/>
    </source>
</evidence>
<proteinExistence type="predicted"/>
<comment type="caution">
    <text evidence="9">The sequence shown here is derived from an EMBL/GenBank/DDBJ whole genome shotgun (WGS) entry which is preliminary data.</text>
</comment>
<evidence type="ECO:0000259" key="8">
    <source>
        <dbReference type="PROSITE" id="PS50071"/>
    </source>
</evidence>
<evidence type="ECO:0000256" key="5">
    <source>
        <dbReference type="PROSITE-ProRule" id="PRU00108"/>
    </source>
</evidence>
<feature type="region of interest" description="Disordered" evidence="7">
    <location>
        <begin position="287"/>
        <end position="307"/>
    </location>
</feature>